<dbReference type="EnsemblMetazoa" id="Aqu2.1.43958_001">
    <property type="protein sequence ID" value="Aqu2.1.43958_001"/>
    <property type="gene ID" value="Aqu2.1.43958"/>
</dbReference>
<evidence type="ECO:0000256" key="2">
    <source>
        <dbReference type="SAM" id="SignalP"/>
    </source>
</evidence>
<accession>A0A1X7VX22</accession>
<evidence type="ECO:0000313" key="4">
    <source>
        <dbReference type="Proteomes" id="UP000007879"/>
    </source>
</evidence>
<evidence type="ECO:0000313" key="3">
    <source>
        <dbReference type="EnsemblMetazoa" id="Aqu2.1.43958_001"/>
    </source>
</evidence>
<keyword evidence="4" id="KW-1185">Reference proteome</keyword>
<keyword evidence="2" id="KW-0732">Signal</keyword>
<feature type="region of interest" description="Disordered" evidence="1">
    <location>
        <begin position="170"/>
        <end position="195"/>
    </location>
</feature>
<proteinExistence type="predicted"/>
<name>A0A1X7VX22_AMPQE</name>
<protein>
    <submittedName>
        <fullName evidence="3">Uncharacterized protein</fullName>
    </submittedName>
</protein>
<reference evidence="3" key="2">
    <citation type="submission" date="2017-05" db="UniProtKB">
        <authorList>
            <consortium name="EnsemblMetazoa"/>
        </authorList>
    </citation>
    <scope>IDENTIFICATION</scope>
</reference>
<gene>
    <name evidence="3" type="primary">109593783</name>
</gene>
<dbReference type="InParanoid" id="A0A1X7VX22"/>
<feature type="chain" id="PRO_5010879688" evidence="2">
    <location>
        <begin position="21"/>
        <end position="205"/>
    </location>
</feature>
<dbReference type="AlphaFoldDB" id="A0A1X7VX22"/>
<dbReference type="KEGG" id="aqu:109593783"/>
<reference evidence="4" key="1">
    <citation type="journal article" date="2010" name="Nature">
        <title>The Amphimedon queenslandica genome and the evolution of animal complexity.</title>
        <authorList>
            <person name="Srivastava M."/>
            <person name="Simakov O."/>
            <person name="Chapman J."/>
            <person name="Fahey B."/>
            <person name="Gauthier M.E."/>
            <person name="Mitros T."/>
            <person name="Richards G.S."/>
            <person name="Conaco C."/>
            <person name="Dacre M."/>
            <person name="Hellsten U."/>
            <person name="Larroux C."/>
            <person name="Putnam N.H."/>
            <person name="Stanke M."/>
            <person name="Adamska M."/>
            <person name="Darling A."/>
            <person name="Degnan S.M."/>
            <person name="Oakley T.H."/>
            <person name="Plachetzki D.C."/>
            <person name="Zhai Y."/>
            <person name="Adamski M."/>
            <person name="Calcino A."/>
            <person name="Cummins S.F."/>
            <person name="Goodstein D.M."/>
            <person name="Harris C."/>
            <person name="Jackson D.J."/>
            <person name="Leys S.P."/>
            <person name="Shu S."/>
            <person name="Woodcroft B.J."/>
            <person name="Vervoort M."/>
            <person name="Kosik K.S."/>
            <person name="Manning G."/>
            <person name="Degnan B.M."/>
            <person name="Rokhsar D.S."/>
        </authorList>
    </citation>
    <scope>NUCLEOTIDE SEQUENCE [LARGE SCALE GENOMIC DNA]</scope>
</reference>
<sequence>MSKILFVFLGLTGLFSVGLAQTQCLPQVRLISDVRITAEAVDEICNATTAELNELAASIVSELYVPGSNIPTGCTAMLLGDAYCKERKGKTKSKSNTKDDRLEFDVAINCTEIGSSPCITIASSPNTSAKDVEKMFRDLFRESRFRRPNFSRSLSVDDMTVSVRAKNKRKPQVFCQDSSTNDTTKRGRGRKGRPRSCDCPDFCGV</sequence>
<organism evidence="3">
    <name type="scientific">Amphimedon queenslandica</name>
    <name type="common">Sponge</name>
    <dbReference type="NCBI Taxonomy" id="400682"/>
    <lineage>
        <taxon>Eukaryota</taxon>
        <taxon>Metazoa</taxon>
        <taxon>Porifera</taxon>
        <taxon>Demospongiae</taxon>
        <taxon>Heteroscleromorpha</taxon>
        <taxon>Haplosclerida</taxon>
        <taxon>Niphatidae</taxon>
        <taxon>Amphimedon</taxon>
    </lineage>
</organism>
<dbReference type="EnsemblMetazoa" id="XM_020008888.1">
    <property type="protein sequence ID" value="XP_019864447.1"/>
    <property type="gene ID" value="LOC109593783"/>
</dbReference>
<dbReference type="Proteomes" id="UP000007879">
    <property type="component" value="Unassembled WGS sequence"/>
</dbReference>
<evidence type="ECO:0000256" key="1">
    <source>
        <dbReference type="SAM" id="MobiDB-lite"/>
    </source>
</evidence>
<feature type="signal peptide" evidence="2">
    <location>
        <begin position="1"/>
        <end position="20"/>
    </location>
</feature>